<reference evidence="1 2" key="1">
    <citation type="submission" date="2018-11" db="EMBL/GenBank/DDBJ databases">
        <title>Draft genome sequence of Cellulomonas takizawaensis strain TKZ-21.</title>
        <authorList>
            <person name="Yamamura H."/>
            <person name="Hayashi T."/>
            <person name="Hamada M."/>
            <person name="Serisawa Y."/>
            <person name="Matsuyama K."/>
            <person name="Nakagawa Y."/>
            <person name="Otoguro M."/>
            <person name="Yanagida F."/>
            <person name="Hayakawa M."/>
        </authorList>
    </citation>
    <scope>NUCLEOTIDE SEQUENCE [LARGE SCALE GENOMIC DNA]</scope>
    <source>
        <strain evidence="1 2">TKZ-21</strain>
    </source>
</reference>
<name>A0A401UZ28_9CELL</name>
<accession>A0A401UZ28</accession>
<dbReference type="RefSeq" id="WP_124342465.1">
    <property type="nucleotide sequence ID" value="NZ_BHYL01000106.1"/>
</dbReference>
<sequence length="117" mass="12251">MASPLTAPTALELAELGLDAQVGDEPWVRTVTFDAAGVASVELTWDEIAGSVHVVWRDAAGTVIVEITRESVDTVSVSSHHDGFLVAIACSSEQLGGAFTASITSTGVQIKDTLLRR</sequence>
<comment type="caution">
    <text evidence="1">The sequence shown here is derived from an EMBL/GenBank/DDBJ whole genome shotgun (WGS) entry which is preliminary data.</text>
</comment>
<proteinExistence type="predicted"/>
<dbReference type="EMBL" id="BHYL01000106">
    <property type="protein sequence ID" value="GCD19947.1"/>
    <property type="molecule type" value="Genomic_DNA"/>
</dbReference>
<dbReference type="OrthoDB" id="4952989at2"/>
<evidence type="ECO:0000313" key="1">
    <source>
        <dbReference type="EMBL" id="GCD19947.1"/>
    </source>
</evidence>
<evidence type="ECO:0000313" key="2">
    <source>
        <dbReference type="Proteomes" id="UP000288246"/>
    </source>
</evidence>
<dbReference type="AlphaFoldDB" id="A0A401UZ28"/>
<protein>
    <submittedName>
        <fullName evidence="1">Uncharacterized protein</fullName>
    </submittedName>
</protein>
<dbReference type="Proteomes" id="UP000288246">
    <property type="component" value="Unassembled WGS sequence"/>
</dbReference>
<keyword evidence="2" id="KW-1185">Reference proteome</keyword>
<gene>
    <name evidence="1" type="ORF">CTKZ_15090</name>
</gene>
<organism evidence="1 2">
    <name type="scientific">Cellulomonas algicola</name>
    <dbReference type="NCBI Taxonomy" id="2071633"/>
    <lineage>
        <taxon>Bacteria</taxon>
        <taxon>Bacillati</taxon>
        <taxon>Actinomycetota</taxon>
        <taxon>Actinomycetes</taxon>
        <taxon>Micrococcales</taxon>
        <taxon>Cellulomonadaceae</taxon>
        <taxon>Cellulomonas</taxon>
    </lineage>
</organism>